<organism evidence="1 2">
    <name type="scientific">Hypoxylon rubiginosum</name>
    <dbReference type="NCBI Taxonomy" id="110542"/>
    <lineage>
        <taxon>Eukaryota</taxon>
        <taxon>Fungi</taxon>
        <taxon>Dikarya</taxon>
        <taxon>Ascomycota</taxon>
        <taxon>Pezizomycotina</taxon>
        <taxon>Sordariomycetes</taxon>
        <taxon>Xylariomycetidae</taxon>
        <taxon>Xylariales</taxon>
        <taxon>Hypoxylaceae</taxon>
        <taxon>Hypoxylon</taxon>
    </lineage>
</organism>
<name>A0ACB9YXX2_9PEZI</name>
<sequence length="216" mass="25175">MADEELRRLTHADYWDERYSKVGPDQQLHEWFRSFGDLEEFFDRNLFQLRAPETAPSILHLGSGDSTIPRDLADRGYTSQICVDFSTPLVELMSKRHADIEGIQWMQMDIRQMDGIPSQSIDLAFDKSTMDAMIYGSPWNPPSEVVQNTGRYLREVFRVLKSDGVFLYVTYRQPHFMRPLLQREGLDWEIQVETLGASDSSFGYYGFICKPQKRNE</sequence>
<protein>
    <submittedName>
        <fullName evidence="1">S-adenosyl-L-methionine-dependent methyltransferase</fullName>
    </submittedName>
</protein>
<proteinExistence type="predicted"/>
<keyword evidence="1" id="KW-0489">Methyltransferase</keyword>
<dbReference type="EMBL" id="MU393492">
    <property type="protein sequence ID" value="KAI4864092.1"/>
    <property type="molecule type" value="Genomic_DNA"/>
</dbReference>
<dbReference type="Proteomes" id="UP001497700">
    <property type="component" value="Unassembled WGS sequence"/>
</dbReference>
<comment type="caution">
    <text evidence="1">The sequence shown here is derived from an EMBL/GenBank/DDBJ whole genome shotgun (WGS) entry which is preliminary data.</text>
</comment>
<keyword evidence="1" id="KW-0808">Transferase</keyword>
<gene>
    <name evidence="1" type="ORF">F4820DRAFT_350505</name>
</gene>
<accession>A0ACB9YXX2</accession>
<reference evidence="1 2" key="1">
    <citation type="journal article" date="2022" name="New Phytol.">
        <title>Ecological generalism drives hyperdiversity of secondary metabolite gene clusters in xylarialean endophytes.</title>
        <authorList>
            <person name="Franco M.E.E."/>
            <person name="Wisecaver J.H."/>
            <person name="Arnold A.E."/>
            <person name="Ju Y.M."/>
            <person name="Slot J.C."/>
            <person name="Ahrendt S."/>
            <person name="Moore L.P."/>
            <person name="Eastman K.E."/>
            <person name="Scott K."/>
            <person name="Konkel Z."/>
            <person name="Mondo S.J."/>
            <person name="Kuo A."/>
            <person name="Hayes R.D."/>
            <person name="Haridas S."/>
            <person name="Andreopoulos B."/>
            <person name="Riley R."/>
            <person name="LaButti K."/>
            <person name="Pangilinan J."/>
            <person name="Lipzen A."/>
            <person name="Amirebrahimi M."/>
            <person name="Yan J."/>
            <person name="Adam C."/>
            <person name="Keymanesh K."/>
            <person name="Ng V."/>
            <person name="Louie K."/>
            <person name="Northen T."/>
            <person name="Drula E."/>
            <person name="Henrissat B."/>
            <person name="Hsieh H.M."/>
            <person name="Youens-Clark K."/>
            <person name="Lutzoni F."/>
            <person name="Miadlikowska J."/>
            <person name="Eastwood D.C."/>
            <person name="Hamelin R.C."/>
            <person name="Grigoriev I.V."/>
            <person name="U'Ren J.M."/>
        </authorList>
    </citation>
    <scope>NUCLEOTIDE SEQUENCE [LARGE SCALE GENOMIC DNA]</scope>
    <source>
        <strain evidence="1 2">CBS 119005</strain>
    </source>
</reference>
<evidence type="ECO:0000313" key="1">
    <source>
        <dbReference type="EMBL" id="KAI4864092.1"/>
    </source>
</evidence>
<evidence type="ECO:0000313" key="2">
    <source>
        <dbReference type="Proteomes" id="UP001497700"/>
    </source>
</evidence>
<keyword evidence="2" id="KW-1185">Reference proteome</keyword>